<dbReference type="AlphaFoldDB" id="A0A6G1KH02"/>
<evidence type="ECO:0000313" key="2">
    <source>
        <dbReference type="EMBL" id="KAF2711637.1"/>
    </source>
</evidence>
<protein>
    <submittedName>
        <fullName evidence="2">Uncharacterized protein</fullName>
    </submittedName>
</protein>
<gene>
    <name evidence="2" type="ORF">K504DRAFT_523069</name>
</gene>
<proteinExistence type="predicted"/>
<reference evidence="2" key="1">
    <citation type="journal article" date="2020" name="Stud. Mycol.">
        <title>101 Dothideomycetes genomes: a test case for predicting lifestyles and emergence of pathogens.</title>
        <authorList>
            <person name="Haridas S."/>
            <person name="Albert R."/>
            <person name="Binder M."/>
            <person name="Bloem J."/>
            <person name="Labutti K."/>
            <person name="Salamov A."/>
            <person name="Andreopoulos B."/>
            <person name="Baker S."/>
            <person name="Barry K."/>
            <person name="Bills G."/>
            <person name="Bluhm B."/>
            <person name="Cannon C."/>
            <person name="Castanera R."/>
            <person name="Culley D."/>
            <person name="Daum C."/>
            <person name="Ezra D."/>
            <person name="Gonzalez J."/>
            <person name="Henrissat B."/>
            <person name="Kuo A."/>
            <person name="Liang C."/>
            <person name="Lipzen A."/>
            <person name="Lutzoni F."/>
            <person name="Magnuson J."/>
            <person name="Mondo S."/>
            <person name="Nolan M."/>
            <person name="Ohm R."/>
            <person name="Pangilinan J."/>
            <person name="Park H.-J."/>
            <person name="Ramirez L."/>
            <person name="Alfaro M."/>
            <person name="Sun H."/>
            <person name="Tritt A."/>
            <person name="Yoshinaga Y."/>
            <person name="Zwiers L.-H."/>
            <person name="Turgeon B."/>
            <person name="Goodwin S."/>
            <person name="Spatafora J."/>
            <person name="Crous P."/>
            <person name="Grigoriev I."/>
        </authorList>
    </citation>
    <scope>NUCLEOTIDE SEQUENCE</scope>
    <source>
        <strain evidence="2">CBS 279.74</strain>
    </source>
</reference>
<organism evidence="2 3">
    <name type="scientific">Pleomassaria siparia CBS 279.74</name>
    <dbReference type="NCBI Taxonomy" id="1314801"/>
    <lineage>
        <taxon>Eukaryota</taxon>
        <taxon>Fungi</taxon>
        <taxon>Dikarya</taxon>
        <taxon>Ascomycota</taxon>
        <taxon>Pezizomycotina</taxon>
        <taxon>Dothideomycetes</taxon>
        <taxon>Pleosporomycetidae</taxon>
        <taxon>Pleosporales</taxon>
        <taxon>Pleomassariaceae</taxon>
        <taxon>Pleomassaria</taxon>
    </lineage>
</organism>
<sequence length="181" mass="19107">MVFERSLLALLFVCANKAVTAQSSNFSLYAYGTDITPGIRLFFGDSLAYVGHSAPTFVKEAVNVTMSHITTDNQFLATPDGTLAGVTQPALYIDTTEGANNPVGFASTDDMPTGGNDTGFGLYGGWAYHLDNDGTIAMNFLASPTNETGIYLVKWKTSGATKASSEVAISLRTVSPVAETL</sequence>
<dbReference type="EMBL" id="MU005767">
    <property type="protein sequence ID" value="KAF2711637.1"/>
    <property type="molecule type" value="Genomic_DNA"/>
</dbReference>
<dbReference type="Proteomes" id="UP000799428">
    <property type="component" value="Unassembled WGS sequence"/>
</dbReference>
<evidence type="ECO:0000256" key="1">
    <source>
        <dbReference type="SAM" id="SignalP"/>
    </source>
</evidence>
<evidence type="ECO:0000313" key="3">
    <source>
        <dbReference type="Proteomes" id="UP000799428"/>
    </source>
</evidence>
<keyword evidence="1" id="KW-0732">Signal</keyword>
<name>A0A6G1KH02_9PLEO</name>
<feature type="signal peptide" evidence="1">
    <location>
        <begin position="1"/>
        <end position="21"/>
    </location>
</feature>
<accession>A0A6G1KH02</accession>
<dbReference type="OrthoDB" id="5230873at2759"/>
<keyword evidence="3" id="KW-1185">Reference proteome</keyword>
<feature type="chain" id="PRO_5026341872" evidence="1">
    <location>
        <begin position="22"/>
        <end position="181"/>
    </location>
</feature>